<gene>
    <name evidence="3" type="ORF">MDA_GLEAN10002683</name>
</gene>
<dbReference type="EMBL" id="KB108639">
    <property type="protein sequence ID" value="ELK29011.1"/>
    <property type="molecule type" value="Genomic_DNA"/>
</dbReference>
<dbReference type="InterPro" id="IPR012975">
    <property type="entry name" value="NOPS"/>
</dbReference>
<dbReference type="Gene3D" id="6.10.250.1170">
    <property type="match status" value="1"/>
</dbReference>
<protein>
    <submittedName>
        <fullName evidence="3">Non-POU domain-containing octamer-binding protein</fullName>
    </submittedName>
</protein>
<evidence type="ECO:0000313" key="3">
    <source>
        <dbReference type="EMBL" id="ELK29011.1"/>
    </source>
</evidence>
<evidence type="ECO:0000259" key="2">
    <source>
        <dbReference type="Pfam" id="PF08075"/>
    </source>
</evidence>
<sequence>MDQLDDEGGLPEKLVMKNQQFHKEREEPPRFAQPGSFEYEYANHWKAFIEMEKQQQDQVYYNIKEAQKTGDGGCSP</sequence>
<reference evidence="4" key="1">
    <citation type="journal article" date="2013" name="Science">
        <title>Comparative analysis of bat genomes provides insight into the evolution of flight and immunity.</title>
        <authorList>
            <person name="Zhang G."/>
            <person name="Cowled C."/>
            <person name="Shi Z."/>
            <person name="Huang Z."/>
            <person name="Bishop-Lilly K.A."/>
            <person name="Fang X."/>
            <person name="Wynne J.W."/>
            <person name="Xiong Z."/>
            <person name="Baker M.L."/>
            <person name="Zhao W."/>
            <person name="Tachedjian M."/>
            <person name="Zhu Y."/>
            <person name="Zhou P."/>
            <person name="Jiang X."/>
            <person name="Ng J."/>
            <person name="Yang L."/>
            <person name="Wu L."/>
            <person name="Xiao J."/>
            <person name="Feng Y."/>
            <person name="Chen Y."/>
            <person name="Sun X."/>
            <person name="Zhang Y."/>
            <person name="Marsh G.A."/>
            <person name="Crameri G."/>
            <person name="Broder C.C."/>
            <person name="Frey K.G."/>
            <person name="Wang L.F."/>
            <person name="Wang J."/>
        </authorList>
    </citation>
    <scope>NUCLEOTIDE SEQUENCE [LARGE SCALE GENOMIC DNA]</scope>
</reference>
<name>L5LSG6_MYODS</name>
<organism evidence="3 4">
    <name type="scientific">Myotis davidii</name>
    <name type="common">David's myotis</name>
    <dbReference type="NCBI Taxonomy" id="225400"/>
    <lineage>
        <taxon>Eukaryota</taxon>
        <taxon>Metazoa</taxon>
        <taxon>Chordata</taxon>
        <taxon>Craniata</taxon>
        <taxon>Vertebrata</taxon>
        <taxon>Euteleostomi</taxon>
        <taxon>Mammalia</taxon>
        <taxon>Eutheria</taxon>
        <taxon>Laurasiatheria</taxon>
        <taxon>Chiroptera</taxon>
        <taxon>Yangochiroptera</taxon>
        <taxon>Vespertilionidae</taxon>
        <taxon>Myotis</taxon>
    </lineage>
</organism>
<dbReference type="Pfam" id="PF08075">
    <property type="entry name" value="NOPS"/>
    <property type="match status" value="1"/>
</dbReference>
<dbReference type="AlphaFoldDB" id="L5LSG6"/>
<accession>L5LSG6</accession>
<feature type="domain" description="NOPS" evidence="2">
    <location>
        <begin position="1"/>
        <end position="46"/>
    </location>
</feature>
<evidence type="ECO:0000313" key="4">
    <source>
        <dbReference type="Proteomes" id="UP000010556"/>
    </source>
</evidence>
<keyword evidence="4" id="KW-1185">Reference proteome</keyword>
<dbReference type="Proteomes" id="UP000010556">
    <property type="component" value="Unassembled WGS sequence"/>
</dbReference>
<feature type="region of interest" description="Disordered" evidence="1">
    <location>
        <begin position="1"/>
        <end position="34"/>
    </location>
</feature>
<evidence type="ECO:0000256" key="1">
    <source>
        <dbReference type="SAM" id="MobiDB-lite"/>
    </source>
</evidence>
<proteinExistence type="predicted"/>